<gene>
    <name evidence="3" type="ORF">FQ775_07375</name>
</gene>
<feature type="region of interest" description="Disordered" evidence="1">
    <location>
        <begin position="1"/>
        <end position="25"/>
    </location>
</feature>
<evidence type="ECO:0000256" key="1">
    <source>
        <dbReference type="SAM" id="MobiDB-lite"/>
    </source>
</evidence>
<accession>A0A5B8KX90</accession>
<reference evidence="3" key="1">
    <citation type="submission" date="2020-04" db="EMBL/GenBank/DDBJ databases">
        <title>Nitratireductor sp. nov. isolated from mangrove soil.</title>
        <authorList>
            <person name="Ye Y."/>
        </authorList>
    </citation>
    <scope>NUCLEOTIDE SEQUENCE</scope>
    <source>
        <strain evidence="3">SY7</strain>
    </source>
</reference>
<dbReference type="Pfam" id="PF06568">
    <property type="entry name" value="YjiS-like"/>
    <property type="match status" value="1"/>
</dbReference>
<keyword evidence="4" id="KW-1185">Reference proteome</keyword>
<dbReference type="EMBL" id="CP042301">
    <property type="protein sequence ID" value="QDZ00213.2"/>
    <property type="molecule type" value="Genomic_DNA"/>
</dbReference>
<dbReference type="AlphaFoldDB" id="A0A5B8KX90"/>
<dbReference type="Proteomes" id="UP000321389">
    <property type="component" value="Chromosome"/>
</dbReference>
<organism evidence="3 4">
    <name type="scientific">Nitratireductor mangrovi</name>
    <dbReference type="NCBI Taxonomy" id="2599600"/>
    <lineage>
        <taxon>Bacteria</taxon>
        <taxon>Pseudomonadati</taxon>
        <taxon>Pseudomonadota</taxon>
        <taxon>Alphaproteobacteria</taxon>
        <taxon>Hyphomicrobiales</taxon>
        <taxon>Phyllobacteriaceae</taxon>
        <taxon>Nitratireductor</taxon>
    </lineage>
</organism>
<evidence type="ECO:0000259" key="2">
    <source>
        <dbReference type="Pfam" id="PF06568"/>
    </source>
</evidence>
<dbReference type="KEGG" id="niy:FQ775_07375"/>
<proteinExistence type="predicted"/>
<feature type="domain" description="YjiS-like" evidence="2">
    <location>
        <begin position="31"/>
        <end position="66"/>
    </location>
</feature>
<protein>
    <submittedName>
        <fullName evidence="3">DUF1127 domain-containing protein</fullName>
    </submittedName>
</protein>
<evidence type="ECO:0000313" key="4">
    <source>
        <dbReference type="Proteomes" id="UP000321389"/>
    </source>
</evidence>
<dbReference type="InterPro" id="IPR009506">
    <property type="entry name" value="YjiS-like"/>
</dbReference>
<evidence type="ECO:0000313" key="3">
    <source>
        <dbReference type="EMBL" id="QDZ00213.2"/>
    </source>
</evidence>
<sequence>MHPNPDISLRPKTHRSGQQERGRRPGVVRRLVQTVVRNWQRRRMIAALRAMDDNLLYDIGISRNDIPRVVDSFSDRELGMRPVSLEVERQSMQGNPSVSPSRA</sequence>
<name>A0A5B8KX90_9HYPH</name>